<dbReference type="Gene3D" id="3.10.450.50">
    <property type="match status" value="1"/>
</dbReference>
<dbReference type="OrthoDB" id="9781757at2"/>
<dbReference type="InterPro" id="IPR032710">
    <property type="entry name" value="NTF2-like_dom_sf"/>
</dbReference>
<proteinExistence type="predicted"/>
<evidence type="ECO:0000259" key="1">
    <source>
        <dbReference type="Pfam" id="PF07858"/>
    </source>
</evidence>
<gene>
    <name evidence="2" type="ORF">SGCZBJ_01425</name>
</gene>
<keyword evidence="2" id="KW-0378">Hydrolase</keyword>
<organism evidence="2 3">
    <name type="scientific">Caulobacter zeae</name>
    <dbReference type="NCBI Taxonomy" id="2055137"/>
    <lineage>
        <taxon>Bacteria</taxon>
        <taxon>Pseudomonadati</taxon>
        <taxon>Pseudomonadota</taxon>
        <taxon>Alphaproteobacteria</taxon>
        <taxon>Caulobacterales</taxon>
        <taxon>Caulobacteraceae</taxon>
        <taxon>Caulobacter</taxon>
    </lineage>
</organism>
<protein>
    <submittedName>
        <fullName evidence="2">Limonene-1,2-epoxide hydrolase</fullName>
    </submittedName>
</protein>
<feature type="domain" description="Limonene-1,2-epoxide hydrolase" evidence="1">
    <location>
        <begin position="3"/>
        <end position="123"/>
    </location>
</feature>
<sequence length="128" mass="14072">MPTPVETVSAFCAAFSEDGGRPAVRRWLTPKTRWVNEGVSVTTGVDEAIAMIDELETTMGIATVHIDMLAIAADGSRVLTERLDRFERADGSEIGRVMIMGIYEVEGDKIVEWRDYFDVNAISKFAAG</sequence>
<dbReference type="EMBL" id="PJRS01000005">
    <property type="protein sequence ID" value="PLR28732.1"/>
    <property type="molecule type" value="Genomic_DNA"/>
</dbReference>
<dbReference type="Proteomes" id="UP000234479">
    <property type="component" value="Unassembled WGS sequence"/>
</dbReference>
<dbReference type="InterPro" id="IPR013100">
    <property type="entry name" value="LEH"/>
</dbReference>
<evidence type="ECO:0000313" key="3">
    <source>
        <dbReference type="Proteomes" id="UP000234479"/>
    </source>
</evidence>
<dbReference type="GO" id="GO:0016787">
    <property type="term" value="F:hydrolase activity"/>
    <property type="evidence" value="ECO:0007669"/>
    <property type="project" value="UniProtKB-KW"/>
</dbReference>
<dbReference type="RefSeq" id="WP_101716261.1">
    <property type="nucleotide sequence ID" value="NZ_PJRS01000005.1"/>
</dbReference>
<keyword evidence="3" id="KW-1185">Reference proteome</keyword>
<accession>A0A2N5DRQ0</accession>
<comment type="caution">
    <text evidence="2">The sequence shown here is derived from an EMBL/GenBank/DDBJ whole genome shotgun (WGS) entry which is preliminary data.</text>
</comment>
<dbReference type="Pfam" id="PF07858">
    <property type="entry name" value="LEH"/>
    <property type="match status" value="1"/>
</dbReference>
<reference evidence="2 3" key="1">
    <citation type="submission" date="2017-12" db="EMBL/GenBank/DDBJ databases">
        <title>The genome sequence of Caulobacter sp. 410.</title>
        <authorList>
            <person name="Gao J."/>
            <person name="Mao X."/>
            <person name="Sun J."/>
        </authorList>
    </citation>
    <scope>NUCLEOTIDE SEQUENCE [LARGE SCALE GENOMIC DNA]</scope>
    <source>
        <strain evidence="2 3">410</strain>
    </source>
</reference>
<dbReference type="SUPFAM" id="SSF54427">
    <property type="entry name" value="NTF2-like"/>
    <property type="match status" value="1"/>
</dbReference>
<dbReference type="AlphaFoldDB" id="A0A2N5DRQ0"/>
<evidence type="ECO:0000313" key="2">
    <source>
        <dbReference type="EMBL" id="PLR28732.1"/>
    </source>
</evidence>
<name>A0A2N5DRQ0_9CAUL</name>